<dbReference type="EMBL" id="RZNH01000009">
    <property type="protein sequence ID" value="NOU59709.1"/>
    <property type="molecule type" value="Genomic_DNA"/>
</dbReference>
<organism evidence="1 2">
    <name type="scientific">Marinifilum caeruleilacunae</name>
    <dbReference type="NCBI Taxonomy" id="2499076"/>
    <lineage>
        <taxon>Bacteria</taxon>
        <taxon>Pseudomonadati</taxon>
        <taxon>Bacteroidota</taxon>
        <taxon>Bacteroidia</taxon>
        <taxon>Marinilabiliales</taxon>
        <taxon>Marinifilaceae</taxon>
    </lineage>
</organism>
<comment type="caution">
    <text evidence="1">The sequence shown here is derived from an EMBL/GenBank/DDBJ whole genome shotgun (WGS) entry which is preliminary data.</text>
</comment>
<protein>
    <submittedName>
        <fullName evidence="1">Uncharacterized protein</fullName>
    </submittedName>
</protein>
<sequence>MNKSLENIQIGLTISPCGIHKLNRLNFAVIIGLDILPQKELIVTPEVISEIREFIITNFSDSNFSVELHSQNQKTITLDFLVDDIDQILQPTNWASILGYEKRSAEFEKNDADEAYVKLRAFSESRTGRKIENRAFLYENTNNVPNDDEKSNRFSTIAKNIEIVDNRLERVSGFAEKYKNEVIDKSFSPQYIDFHDLQASIYQNSALAMHYFGMVININCPIPKEDGSYKLVFKLQKKELAGYFKRELYTDHLSEEFDKDQFILSLKTDYVFKRKNVPNEKFYHGRSNFGLITLPESRGNDSLFEFKSFSEIQNWNAQLATNNRDSLARGLILYHKLDKKAFDKTFVRQEIQGHNIVCTKTIRPDEFEEAVFTESLCKRKLQFMKKGKILSIDYLKQHEEGCINFNNETLISPNNALLTNELFRFEGYNLVLPKPTNGSSNDGKQVIATDKKYIDDWMKKNGIVTNYSYPDESTISLTCKYDELYQFHFRFIESVTNYVIPIKSSNETELTLIDVINSGFKTNVPCYKAEKFEHEDSLINWPIEPPHIIPNIKSKSKIKSNIFTLKNKDKQGLQSFIYPPSTSIHFAQLIGVLDPLFFKNYTSVRDEMPSKKKYLLYTEKFVENSMGKIPSVHVSNKHISYIPDLRILNMVIYPSDWYTKQLLKRKKHSTKIYIPLWNYFFDNNPHPKALIQYKDPFRNFVPRKIELIYDENKDVSKIKIEYLTGPSMIQHKEIPLPYPGIYHFSFAFNYDTEYKKENHKNFKFHPAEFTFEDARIQPKKPNILTEHIILEQFDSLDLKSFIFFEFKTNQDPVRKNLSLICESTQLLDESKSLPGFKVENKRLFLIDEYAPDNFNTTIKIDDNLAVYPNRFGVEIELNLADNYVSPRGELYISISPSSRVIYSFKRNESLGNAIVYLEQINDGKKTVHRLHIGQQRSRVNSSFRIIFNYFKDLEKDKLQLEILIRFNRNEYSYKNLNNLDLIDLVGLPSNDFDHTCIFLDKDLESLVLKKISDFSFNYYSKKDSSYIVNPDVMDYFVYKDEKVSKFKKMIYRLKATSRFREHFAEIEDDNSFESLSDQFELVIKNNSKPPTPKLEVTPYFHMSFKLDKKKQTIVKTRNYQLMIEIERPWSEDQFAIVVSKNIQDEPDKLIFDNETSAIGHDIIKLNGSNLPKSSNIKQFIQTRNFISDEDAGGYNLYLTKYFGDEQFGDHPEPTLKRVKIGMYEYELLVLTPYFSKEKNKWIVILGFDELQNFIDPFVKLVTTRFQEVSVKEDLKVSTFTKPIILPIHSKRSITLVREKKMVHLKIKINSELYRIDCSNLRNNNSFFMLCYLKKGSTSRFRENELLEIGKNGGDIRVLGNRFILLKGSSKNIPLPLTSKKYSVLIFEIENHANLDHTLFEPSGKSEYVNYLNHPSMKISYMEEIEIPN</sequence>
<evidence type="ECO:0000313" key="2">
    <source>
        <dbReference type="Proteomes" id="UP000732105"/>
    </source>
</evidence>
<gene>
    <name evidence="1" type="ORF">ELS83_07745</name>
</gene>
<evidence type="ECO:0000313" key="1">
    <source>
        <dbReference type="EMBL" id="NOU59709.1"/>
    </source>
</evidence>
<name>A0ABX1WUD7_9BACT</name>
<reference evidence="1 2" key="1">
    <citation type="submission" date="2018-12" db="EMBL/GenBank/DDBJ databases">
        <title>Marinifilum JC070 sp. nov., a marine bacterium isolated from Yongle Blue Hole in the South China Sea.</title>
        <authorList>
            <person name="Fu T."/>
        </authorList>
    </citation>
    <scope>NUCLEOTIDE SEQUENCE [LARGE SCALE GENOMIC DNA]</scope>
    <source>
        <strain evidence="1 2">JC070</strain>
    </source>
</reference>
<keyword evidence="2" id="KW-1185">Reference proteome</keyword>
<dbReference type="RefSeq" id="WP_171594982.1">
    <property type="nucleotide sequence ID" value="NZ_RZNH01000009.1"/>
</dbReference>
<proteinExistence type="predicted"/>
<accession>A0ABX1WUD7</accession>
<dbReference type="Proteomes" id="UP000732105">
    <property type="component" value="Unassembled WGS sequence"/>
</dbReference>